<feature type="transmembrane region" description="Helical" evidence="1">
    <location>
        <begin position="12"/>
        <end position="35"/>
    </location>
</feature>
<keyword evidence="4" id="KW-1185">Reference proteome</keyword>
<keyword evidence="1" id="KW-0472">Membrane</keyword>
<dbReference type="PANTHER" id="PTHR31302">
    <property type="entry name" value="TRANSMEMBRANE PROTEIN WITH METALLOPHOSPHOESTERASE DOMAIN-RELATED"/>
    <property type="match status" value="1"/>
</dbReference>
<protein>
    <recommendedName>
        <fullName evidence="2">Calcineurin-like phosphoesterase domain-containing protein</fullName>
    </recommendedName>
</protein>
<dbReference type="Gene3D" id="3.60.21.10">
    <property type="match status" value="1"/>
</dbReference>
<dbReference type="CDD" id="cd07385">
    <property type="entry name" value="MPP_YkuE_C"/>
    <property type="match status" value="1"/>
</dbReference>
<accession>A0A833HRJ1</accession>
<feature type="transmembrane region" description="Helical" evidence="1">
    <location>
        <begin position="111"/>
        <end position="132"/>
    </location>
</feature>
<dbReference type="InterPro" id="IPR051158">
    <property type="entry name" value="Metallophosphoesterase_sf"/>
</dbReference>
<dbReference type="SUPFAM" id="SSF56300">
    <property type="entry name" value="Metallo-dependent phosphatases"/>
    <property type="match status" value="1"/>
</dbReference>
<feature type="transmembrane region" description="Helical" evidence="1">
    <location>
        <begin position="47"/>
        <end position="65"/>
    </location>
</feature>
<evidence type="ECO:0000256" key="1">
    <source>
        <dbReference type="SAM" id="Phobius"/>
    </source>
</evidence>
<feature type="transmembrane region" description="Helical" evidence="1">
    <location>
        <begin position="77"/>
        <end position="99"/>
    </location>
</feature>
<dbReference type="Proteomes" id="UP000465601">
    <property type="component" value="Unassembled WGS sequence"/>
</dbReference>
<dbReference type="AlphaFoldDB" id="A0A833HRJ1"/>
<feature type="domain" description="Calcineurin-like phosphoesterase" evidence="2">
    <location>
        <begin position="153"/>
        <end position="316"/>
    </location>
</feature>
<reference evidence="3 4" key="1">
    <citation type="submission" date="2019-10" db="EMBL/GenBank/DDBJ databases">
        <title>Alkaliphilus serpentinus sp. nov. and Alkaliphilus pronyensis sp. nov., two novel anaerobic alkaliphilic species isolated from the serpentinized-hosted hydrothermal field of the Prony Bay (New Caledonia).</title>
        <authorList>
            <person name="Postec A."/>
        </authorList>
    </citation>
    <scope>NUCLEOTIDE SEQUENCE [LARGE SCALE GENOMIC DNA]</scope>
    <source>
        <strain evidence="3 4">LacT</strain>
    </source>
</reference>
<dbReference type="InterPro" id="IPR029052">
    <property type="entry name" value="Metallo-depent_PP-like"/>
</dbReference>
<dbReference type="GO" id="GO:0016787">
    <property type="term" value="F:hydrolase activity"/>
    <property type="evidence" value="ECO:0007669"/>
    <property type="project" value="InterPro"/>
</dbReference>
<keyword evidence="1" id="KW-1133">Transmembrane helix</keyword>
<proteinExistence type="predicted"/>
<evidence type="ECO:0000259" key="2">
    <source>
        <dbReference type="Pfam" id="PF00149"/>
    </source>
</evidence>
<evidence type="ECO:0000313" key="4">
    <source>
        <dbReference type="Proteomes" id="UP000465601"/>
    </source>
</evidence>
<dbReference type="OrthoDB" id="9780884at2"/>
<dbReference type="PANTHER" id="PTHR31302:SF0">
    <property type="entry name" value="TRANSMEMBRANE PROTEIN WITH METALLOPHOSPHOESTERASE DOMAIN"/>
    <property type="match status" value="1"/>
</dbReference>
<dbReference type="Pfam" id="PF00149">
    <property type="entry name" value="Metallophos"/>
    <property type="match status" value="1"/>
</dbReference>
<organism evidence="3 4">
    <name type="scientific">Alkaliphilus serpentinus</name>
    <dbReference type="NCBI Taxonomy" id="1482731"/>
    <lineage>
        <taxon>Bacteria</taxon>
        <taxon>Bacillati</taxon>
        <taxon>Bacillota</taxon>
        <taxon>Clostridia</taxon>
        <taxon>Peptostreptococcales</taxon>
        <taxon>Natronincolaceae</taxon>
        <taxon>Alkaliphilus</taxon>
    </lineage>
</organism>
<sequence length="373" mass="42444">MCFYKGGTMLKRIMAFTIFFVIFFSIYGGMNYFVYTQLMNQFTLGGFIKLLIQLIFWLGGVSYVLGRLIRKFKYGFIVSYFGSIWMGILSISLFVLMIKEVLLYIINGYDYQINTIAFTLIPILSLVSITIAKKGPILKTIEIKYQKTMKNQLRIIHLSDIHLGLLTSKKWVNELVESCNGLEADLILITGDMVDDEYEKIKKFAPILKTLKAKVGVYAVSGNHEIYSGYEGFKRFCGDANIEVIDNKRIELEDITLIGVDDSSNRRGANANHQLKDLLTDSDSAKLHILLSHQPVKFREAVEAGIDLQLSGHTHRGQIPPLNFIVAIIFKYSYGVYRYKNSYIYTTSGTGTWGPPMRLFSNSELVKIEISQE</sequence>
<keyword evidence="1" id="KW-0812">Transmembrane</keyword>
<comment type="caution">
    <text evidence="3">The sequence shown here is derived from an EMBL/GenBank/DDBJ whole genome shotgun (WGS) entry which is preliminary data.</text>
</comment>
<dbReference type="EMBL" id="WBZB01000004">
    <property type="protein sequence ID" value="KAB3533191.1"/>
    <property type="molecule type" value="Genomic_DNA"/>
</dbReference>
<gene>
    <name evidence="3" type="ORF">F8153_01190</name>
</gene>
<evidence type="ECO:0000313" key="3">
    <source>
        <dbReference type="EMBL" id="KAB3533191.1"/>
    </source>
</evidence>
<dbReference type="InterPro" id="IPR004843">
    <property type="entry name" value="Calcineurin-like_PHP"/>
</dbReference>
<name>A0A833HRJ1_9FIRM</name>